<dbReference type="InterPro" id="IPR011604">
    <property type="entry name" value="PDDEXK-like_dom_sf"/>
</dbReference>
<dbReference type="GO" id="GO:0051536">
    <property type="term" value="F:iron-sulfur cluster binding"/>
    <property type="evidence" value="ECO:0007669"/>
    <property type="project" value="UniProtKB-KW"/>
</dbReference>
<evidence type="ECO:0000256" key="7">
    <source>
        <dbReference type="ARBA" id="ARBA00023118"/>
    </source>
</evidence>
<proteinExistence type="inferred from homology"/>
<dbReference type="RefSeq" id="WP_011563261.1">
    <property type="nucleotide sequence ID" value="NC_008148.1"/>
</dbReference>
<dbReference type="InterPro" id="IPR013343">
    <property type="entry name" value="CRISPR-assoc_prot_Cas4"/>
</dbReference>
<evidence type="ECO:0000256" key="2">
    <source>
        <dbReference type="ARBA" id="ARBA00022723"/>
    </source>
</evidence>
<dbReference type="PhylomeDB" id="Q1AZD5"/>
<dbReference type="KEGG" id="rxy:Rxyl_0266"/>
<keyword evidence="2 9" id="KW-0479">Metal-binding</keyword>
<dbReference type="EC" id="3.1.12.1" evidence="9"/>
<keyword evidence="8 9" id="KW-0464">Manganese</keyword>
<reference evidence="11 12" key="1">
    <citation type="submission" date="2006-06" db="EMBL/GenBank/DDBJ databases">
        <title>Complete sequence of Rubrobacter xylanophilus DSM 9941.</title>
        <authorList>
            <consortium name="US DOE Joint Genome Institute"/>
            <person name="Copeland A."/>
            <person name="Lucas S."/>
            <person name="Lapidus A."/>
            <person name="Barry K."/>
            <person name="Detter J.C."/>
            <person name="Glavina del Rio T."/>
            <person name="Hammon N."/>
            <person name="Israni S."/>
            <person name="Dalin E."/>
            <person name="Tice H."/>
            <person name="Pitluck S."/>
            <person name="Munk A.C."/>
            <person name="Brettin T."/>
            <person name="Bruce D."/>
            <person name="Han C."/>
            <person name="Tapia R."/>
            <person name="Gilna P."/>
            <person name="Schmutz J."/>
            <person name="Larimer F."/>
            <person name="Land M."/>
            <person name="Hauser L."/>
            <person name="Kyrpides N."/>
            <person name="Lykidis A."/>
            <person name="da Costa M.S."/>
            <person name="Rainey F.A."/>
            <person name="Empadinhas N."/>
            <person name="Jolivet E."/>
            <person name="Battista J.R."/>
            <person name="Richardson P."/>
        </authorList>
    </citation>
    <scope>NUCLEOTIDE SEQUENCE [LARGE SCALE GENOMIC DNA]</scope>
    <source>
        <strain evidence="12">DSM 9941 / NBRC 16129 / PRD-1</strain>
    </source>
</reference>
<evidence type="ECO:0000313" key="11">
    <source>
        <dbReference type="EMBL" id="ABG03243.1"/>
    </source>
</evidence>
<dbReference type="HOGENOM" id="CLU_133784_0_0_11"/>
<evidence type="ECO:0000256" key="1">
    <source>
        <dbReference type="ARBA" id="ARBA00022722"/>
    </source>
</evidence>
<dbReference type="Proteomes" id="UP000006637">
    <property type="component" value="Chromosome"/>
</dbReference>
<keyword evidence="4 9" id="KW-0269">Exonuclease</keyword>
<keyword evidence="12" id="KW-1185">Reference proteome</keyword>
<keyword evidence="5 9" id="KW-0408">Iron</keyword>
<evidence type="ECO:0000256" key="8">
    <source>
        <dbReference type="ARBA" id="ARBA00023211"/>
    </source>
</evidence>
<comment type="function">
    <text evidence="9">CRISPR (clustered regularly interspaced short palindromic repeat) is an adaptive immune system that provides protection against mobile genetic elements (viruses, transposable elements and conjugative plasmids). CRISPR clusters contain sequences complementary to antecedent mobile elements and target invading nucleic acids. CRISPR clusters are transcribed and processed into CRISPR RNA (crRNA).</text>
</comment>
<dbReference type="NCBIfam" id="TIGR00372">
    <property type="entry name" value="cas4"/>
    <property type="match status" value="1"/>
</dbReference>
<dbReference type="eggNOG" id="COG1468">
    <property type="taxonomic scope" value="Bacteria"/>
</dbReference>
<keyword evidence="7 9" id="KW-0051">Antiviral defense</keyword>
<evidence type="ECO:0000256" key="6">
    <source>
        <dbReference type="ARBA" id="ARBA00023014"/>
    </source>
</evidence>
<evidence type="ECO:0000256" key="3">
    <source>
        <dbReference type="ARBA" id="ARBA00022801"/>
    </source>
</evidence>
<comment type="cofactor">
    <cofactor evidence="9">
        <name>iron-sulfur cluster</name>
        <dbReference type="ChEBI" id="CHEBI:30408"/>
    </cofactor>
</comment>
<dbReference type="GO" id="GO:0046872">
    <property type="term" value="F:metal ion binding"/>
    <property type="evidence" value="ECO:0007669"/>
    <property type="project" value="UniProtKB-KW"/>
</dbReference>
<evidence type="ECO:0000256" key="9">
    <source>
        <dbReference type="RuleBase" id="RU365022"/>
    </source>
</evidence>
<organism evidence="11 12">
    <name type="scientific">Rubrobacter xylanophilus (strain DSM 9941 / JCM 11954 / NBRC 16129 / PRD-1)</name>
    <dbReference type="NCBI Taxonomy" id="266117"/>
    <lineage>
        <taxon>Bacteria</taxon>
        <taxon>Bacillati</taxon>
        <taxon>Actinomycetota</taxon>
        <taxon>Rubrobacteria</taxon>
        <taxon>Rubrobacterales</taxon>
        <taxon>Rubrobacteraceae</taxon>
        <taxon>Rubrobacter</taxon>
    </lineage>
</organism>
<evidence type="ECO:0000256" key="5">
    <source>
        <dbReference type="ARBA" id="ARBA00023004"/>
    </source>
</evidence>
<dbReference type="PANTHER" id="PTHR37168:SF2">
    <property type="entry name" value="CRISPR-ASSOCIATED EXONUCLEASE CAS4"/>
    <property type="match status" value="1"/>
</dbReference>
<sequence>MITGTLVWYHAICPRQAWLMAHQMEPEREFELLAEGRLNQQEHYERSMKELSLPGMRLDRVRREGGRIIVSEVKKSTRYLPAARLQLGYYLLRLREEGVEASGEILVPKERFREGVELTQELEESVRDVLGELEGLLERSLPPPAARIPYCRKCAYAEFCWS</sequence>
<evidence type="ECO:0000256" key="4">
    <source>
        <dbReference type="ARBA" id="ARBA00022839"/>
    </source>
</evidence>
<protein>
    <recommendedName>
        <fullName evidence="9">CRISPR-associated exonuclease Cas4</fullName>
        <ecNumber evidence="9">3.1.12.1</ecNumber>
    </recommendedName>
</protein>
<keyword evidence="1 9" id="KW-0540">Nuclease</keyword>
<keyword evidence="3 9" id="KW-0378">Hydrolase</keyword>
<evidence type="ECO:0000313" key="12">
    <source>
        <dbReference type="Proteomes" id="UP000006637"/>
    </source>
</evidence>
<dbReference type="GO" id="GO:0051607">
    <property type="term" value="P:defense response to virus"/>
    <property type="evidence" value="ECO:0007669"/>
    <property type="project" value="UniProtKB-KW"/>
</dbReference>
<feature type="domain" description="DUF83" evidence="10">
    <location>
        <begin position="3"/>
        <end position="162"/>
    </location>
</feature>
<dbReference type="PANTHER" id="PTHR37168">
    <property type="entry name" value="CRISPR-ASSOCIATED EXONUCLEASE CAS4"/>
    <property type="match status" value="1"/>
</dbReference>
<comment type="similarity">
    <text evidence="9">Belongs to the CRISPR-associated exonuclease Cas4 family.</text>
</comment>
<dbReference type="GO" id="GO:0004527">
    <property type="term" value="F:exonuclease activity"/>
    <property type="evidence" value="ECO:0007669"/>
    <property type="project" value="UniProtKB-KW"/>
</dbReference>
<comment type="cofactor">
    <cofactor evidence="9">
        <name>Mg(2+)</name>
        <dbReference type="ChEBI" id="CHEBI:18420"/>
    </cofactor>
    <cofactor evidence="9">
        <name>Mn(2+)</name>
        <dbReference type="ChEBI" id="CHEBI:29035"/>
    </cofactor>
    <text evidence="9">Mg(2+) or Mn(2+) required for ssDNA cleavage activity.</text>
</comment>
<dbReference type="Pfam" id="PF01930">
    <property type="entry name" value="Cas_Cas4"/>
    <property type="match status" value="1"/>
</dbReference>
<name>Q1AZD5_RUBXD</name>
<evidence type="ECO:0000259" key="10">
    <source>
        <dbReference type="Pfam" id="PF01930"/>
    </source>
</evidence>
<dbReference type="Gene3D" id="3.90.320.10">
    <property type="match status" value="1"/>
</dbReference>
<keyword evidence="6 9" id="KW-0411">Iron-sulfur</keyword>
<dbReference type="EMBL" id="CP000386">
    <property type="protein sequence ID" value="ABG03243.1"/>
    <property type="molecule type" value="Genomic_DNA"/>
</dbReference>
<gene>
    <name evidence="11" type="ordered locus">Rxyl_0266</name>
</gene>
<dbReference type="InterPro" id="IPR022765">
    <property type="entry name" value="Dna2/Cas4_DUF83"/>
</dbReference>
<dbReference type="AlphaFoldDB" id="Q1AZD5"/>
<accession>Q1AZD5</accession>
<dbReference type="STRING" id="266117.Rxyl_0266"/>